<reference evidence="1 2" key="1">
    <citation type="submission" date="2009-10" db="EMBL/GenBank/DDBJ databases">
        <authorList>
            <person name="Harkins D.M."/>
            <person name="Madupu R."/>
            <person name="Durkin A.S."/>
            <person name="Torralba M."/>
            <person name="Methe B."/>
            <person name="Sutton G.G."/>
            <person name="Strausberg R.L."/>
            <person name="Nelson K.E."/>
        </authorList>
    </citation>
    <scope>NUCLEOTIDE SEQUENCE [LARGE SCALE GENOMIC DNA]</scope>
    <source>
        <strain evidence="1 2">F0264</strain>
    </source>
</reference>
<dbReference type="eggNOG" id="ENOG5032V80">
    <property type="taxonomic scope" value="Bacteria"/>
</dbReference>
<proteinExistence type="predicted"/>
<dbReference type="EMBL" id="ADAD01000177">
    <property type="protein sequence ID" value="EEY34189.1"/>
    <property type="molecule type" value="Genomic_DNA"/>
</dbReference>
<dbReference type="Proteomes" id="UP000004226">
    <property type="component" value="Unassembled WGS sequence"/>
</dbReference>
<dbReference type="AlphaFoldDB" id="D0GNX7"/>
<accession>D0GNX7</accession>
<keyword evidence="2" id="KW-1185">Reference proteome</keyword>
<name>D0GNX7_9FUSO</name>
<sequence>MGITIKFKLDEYKKAKEILEYLTKHKIRIGFIGNETGENGTKVSEYAFYVEFGKGKGNIPRPFFRNATKEIQEMLNEKLKPLIMEAIKSKANGEVVLNTIGIEAVGLIQKSINEGIYAPNKESTLKHKKGSKPLIDTGTMLQSVNFKIEGV</sequence>
<protein>
    <submittedName>
        <fullName evidence="1">Uncharacterized protein</fullName>
    </submittedName>
</protein>
<dbReference type="RefSeq" id="WP_006808167.1">
    <property type="nucleotide sequence ID" value="NZ_ADAD01000177.1"/>
</dbReference>
<gene>
    <name evidence="1" type="ORF">HMPREF0554_0830</name>
</gene>
<organism evidence="1 2">
    <name type="scientific">Pseudoleptotrichia goodfellowii F0264</name>
    <dbReference type="NCBI Taxonomy" id="596323"/>
    <lineage>
        <taxon>Bacteria</taxon>
        <taxon>Fusobacteriati</taxon>
        <taxon>Fusobacteriota</taxon>
        <taxon>Fusobacteriia</taxon>
        <taxon>Fusobacteriales</taxon>
        <taxon>Leptotrichiaceae</taxon>
        <taxon>Pseudoleptotrichia</taxon>
    </lineage>
</organism>
<evidence type="ECO:0000313" key="1">
    <source>
        <dbReference type="EMBL" id="EEY34189.1"/>
    </source>
</evidence>
<evidence type="ECO:0000313" key="2">
    <source>
        <dbReference type="Proteomes" id="UP000004226"/>
    </source>
</evidence>
<comment type="caution">
    <text evidence="1">The sequence shown here is derived from an EMBL/GenBank/DDBJ whole genome shotgun (WGS) entry which is preliminary data.</text>
</comment>